<gene>
    <name evidence="10" type="ORF">A3A16_03315</name>
</gene>
<feature type="transmembrane region" description="Helical" evidence="7">
    <location>
        <begin position="303"/>
        <end position="320"/>
    </location>
</feature>
<accession>A0A1G1ZNY0</accession>
<dbReference type="STRING" id="1798407.A3A16_03315"/>
<dbReference type="EMBL" id="MHJJ01000001">
    <property type="protein sequence ID" value="OGY66373.1"/>
    <property type="molecule type" value="Genomic_DNA"/>
</dbReference>
<keyword evidence="5 7" id="KW-0472">Membrane</keyword>
<feature type="transmembrane region" description="Helical" evidence="7">
    <location>
        <begin position="326"/>
        <end position="352"/>
    </location>
</feature>
<dbReference type="Pfam" id="PF12704">
    <property type="entry name" value="MacB_PCD"/>
    <property type="match status" value="1"/>
</dbReference>
<feature type="domain" description="ABC3 transporter permease C-terminal" evidence="8">
    <location>
        <begin position="272"/>
        <end position="394"/>
    </location>
</feature>
<dbReference type="AlphaFoldDB" id="A0A1G1ZNY0"/>
<feature type="transmembrane region" description="Helical" evidence="7">
    <location>
        <begin position="269"/>
        <end position="291"/>
    </location>
</feature>
<dbReference type="PANTHER" id="PTHR30572:SF4">
    <property type="entry name" value="ABC TRANSPORTER PERMEASE YTRF"/>
    <property type="match status" value="1"/>
</dbReference>
<evidence type="ECO:0000256" key="5">
    <source>
        <dbReference type="ARBA" id="ARBA00023136"/>
    </source>
</evidence>
<evidence type="ECO:0000256" key="1">
    <source>
        <dbReference type="ARBA" id="ARBA00004651"/>
    </source>
</evidence>
<protein>
    <recommendedName>
        <fullName evidence="12">ABC transporter permease</fullName>
    </recommendedName>
</protein>
<dbReference type="InterPro" id="IPR025857">
    <property type="entry name" value="MacB_PCD"/>
</dbReference>
<dbReference type="Proteomes" id="UP000177942">
    <property type="component" value="Unassembled WGS sequence"/>
</dbReference>
<evidence type="ECO:0000313" key="10">
    <source>
        <dbReference type="EMBL" id="OGY66373.1"/>
    </source>
</evidence>
<comment type="subcellular location">
    <subcellularLocation>
        <location evidence="1">Cell membrane</location>
        <topology evidence="1">Multi-pass membrane protein</topology>
    </subcellularLocation>
</comment>
<comment type="caution">
    <text evidence="10">The sequence shown here is derived from an EMBL/GenBank/DDBJ whole genome shotgun (WGS) entry which is preliminary data.</text>
</comment>
<evidence type="ECO:0000256" key="4">
    <source>
        <dbReference type="ARBA" id="ARBA00022989"/>
    </source>
</evidence>
<evidence type="ECO:0000256" key="2">
    <source>
        <dbReference type="ARBA" id="ARBA00022475"/>
    </source>
</evidence>
<dbReference type="InterPro" id="IPR003838">
    <property type="entry name" value="ABC3_permease_C"/>
</dbReference>
<keyword evidence="3 7" id="KW-0812">Transmembrane</keyword>
<reference evidence="10 11" key="1">
    <citation type="journal article" date="2016" name="Nat. Commun.">
        <title>Thousands of microbial genomes shed light on interconnected biogeochemical processes in an aquifer system.</title>
        <authorList>
            <person name="Anantharaman K."/>
            <person name="Brown C.T."/>
            <person name="Hug L.A."/>
            <person name="Sharon I."/>
            <person name="Castelle C.J."/>
            <person name="Probst A.J."/>
            <person name="Thomas B.C."/>
            <person name="Singh A."/>
            <person name="Wilkins M.J."/>
            <person name="Karaoz U."/>
            <person name="Brodie E.L."/>
            <person name="Williams K.H."/>
            <person name="Hubbard S.S."/>
            <person name="Banfield J.F."/>
        </authorList>
    </citation>
    <scope>NUCLEOTIDE SEQUENCE [LARGE SCALE GENOMIC DNA]</scope>
</reference>
<evidence type="ECO:0000256" key="7">
    <source>
        <dbReference type="SAM" id="Phobius"/>
    </source>
</evidence>
<feature type="transmembrane region" description="Helical" evidence="7">
    <location>
        <begin position="364"/>
        <end position="384"/>
    </location>
</feature>
<keyword evidence="2" id="KW-1003">Cell membrane</keyword>
<evidence type="ECO:0000259" key="9">
    <source>
        <dbReference type="Pfam" id="PF12704"/>
    </source>
</evidence>
<dbReference type="GO" id="GO:0022857">
    <property type="term" value="F:transmembrane transporter activity"/>
    <property type="evidence" value="ECO:0007669"/>
    <property type="project" value="TreeGrafter"/>
</dbReference>
<evidence type="ECO:0008006" key="12">
    <source>
        <dbReference type="Google" id="ProtNLM"/>
    </source>
</evidence>
<dbReference type="InterPro" id="IPR050250">
    <property type="entry name" value="Macrolide_Exporter_MacB"/>
</dbReference>
<dbReference type="PANTHER" id="PTHR30572">
    <property type="entry name" value="MEMBRANE COMPONENT OF TRANSPORTER-RELATED"/>
    <property type="match status" value="1"/>
</dbReference>
<feature type="domain" description="MacB-like periplasmic core" evidence="9">
    <location>
        <begin position="20"/>
        <end position="236"/>
    </location>
</feature>
<dbReference type="GO" id="GO:0005886">
    <property type="term" value="C:plasma membrane"/>
    <property type="evidence" value="ECO:0007669"/>
    <property type="project" value="UniProtKB-SubCell"/>
</dbReference>
<evidence type="ECO:0000313" key="11">
    <source>
        <dbReference type="Proteomes" id="UP000177942"/>
    </source>
</evidence>
<feature type="transmembrane region" description="Helical" evidence="7">
    <location>
        <begin position="21"/>
        <end position="44"/>
    </location>
</feature>
<comment type="similarity">
    <text evidence="6">Belongs to the ABC-4 integral membrane protein family.</text>
</comment>
<sequence length="401" mass="43420">MLKNLLFLTLKSIRYRPIRSWLTILGIIIGIMLVVIILSLGSGIQNAVARVLQSFGSDLIVIFPGKETNPFLGFAGGQKFKKDDILDLKAISGVNLVMPMSIAILNTEFLGEKKSVMFHSQPWREMRIISEESKGVSLIEGYWPGNDETREVVLGYRAAYKLFKNKPKVGDDIIIKGRRFRVAGIFSEVGLQDEDNQMYLSHRNFEELISRPGFASAAVITAEKGSNIDLVAKQIKFQLSKQEVVSDFSVLTPEKANKVVGDVLSIIELVLIIIALISLIVGAVGIMNTMYTSVLERTKQIGIMKAIGASSSAILSLFLIESGMIGAVGGIIGIVMGIAAAYIVSLIAAGLGIRGLFSFASLDFLGFAAILTVTFITGILAGVLPAKQAASMEPAEALRYE</sequence>
<name>A0A1G1ZNY0_9BACT</name>
<proteinExistence type="inferred from homology"/>
<keyword evidence="4 7" id="KW-1133">Transmembrane helix</keyword>
<evidence type="ECO:0000256" key="3">
    <source>
        <dbReference type="ARBA" id="ARBA00022692"/>
    </source>
</evidence>
<dbReference type="Pfam" id="PF02687">
    <property type="entry name" value="FtsX"/>
    <property type="match status" value="1"/>
</dbReference>
<evidence type="ECO:0000259" key="8">
    <source>
        <dbReference type="Pfam" id="PF02687"/>
    </source>
</evidence>
<organism evidence="10 11">
    <name type="scientific">Candidatus Harrisonbacteria bacterium RIFCSPLOWO2_01_FULL_44_18</name>
    <dbReference type="NCBI Taxonomy" id="1798407"/>
    <lineage>
        <taxon>Bacteria</taxon>
        <taxon>Candidatus Harrisoniibacteriota</taxon>
    </lineage>
</organism>
<evidence type="ECO:0000256" key="6">
    <source>
        <dbReference type="ARBA" id="ARBA00038076"/>
    </source>
</evidence>